<dbReference type="PANTHER" id="PTHR34761:SF1">
    <property type="entry name" value="NUCLEOLUS AND NEURAL PROGENITOR PROTEIN"/>
    <property type="match status" value="1"/>
</dbReference>
<gene>
    <name evidence="2" type="ORF">BCV71DRAFT_292939</name>
</gene>
<dbReference type="Proteomes" id="UP000242381">
    <property type="component" value="Unassembled WGS sequence"/>
</dbReference>
<reference evidence="2 3" key="1">
    <citation type="journal article" date="2016" name="Proc. Natl. Acad. Sci. U.S.A.">
        <title>Lipid metabolic changes in an early divergent fungus govern the establishment of a mutualistic symbiosis with endobacteria.</title>
        <authorList>
            <person name="Lastovetsky O.A."/>
            <person name="Gaspar M.L."/>
            <person name="Mondo S.J."/>
            <person name="LaButti K.M."/>
            <person name="Sandor L."/>
            <person name="Grigoriev I.V."/>
            <person name="Henry S.A."/>
            <person name="Pawlowska T.E."/>
        </authorList>
    </citation>
    <scope>NUCLEOTIDE SEQUENCE [LARGE SCALE GENOMIC DNA]</scope>
    <source>
        <strain evidence="2 3">ATCC 11559</strain>
    </source>
</reference>
<evidence type="ECO:0000313" key="3">
    <source>
        <dbReference type="Proteomes" id="UP000242381"/>
    </source>
</evidence>
<dbReference type="OMA" id="CHIWVNQ"/>
<name>A0A0A1P3Z0_RHIZD</name>
<dbReference type="InterPro" id="IPR052835">
    <property type="entry name" value="Nepro"/>
</dbReference>
<protein>
    <recommendedName>
        <fullName evidence="1">Nucleolus and neural progenitor protein-like N-terminal domain-containing protein</fullName>
    </recommendedName>
</protein>
<organism evidence="2 3">
    <name type="scientific">Rhizopus microsporus</name>
    <dbReference type="NCBI Taxonomy" id="58291"/>
    <lineage>
        <taxon>Eukaryota</taxon>
        <taxon>Fungi</taxon>
        <taxon>Fungi incertae sedis</taxon>
        <taxon>Mucoromycota</taxon>
        <taxon>Mucoromycotina</taxon>
        <taxon>Mucoromycetes</taxon>
        <taxon>Mucorales</taxon>
        <taxon>Mucorineae</taxon>
        <taxon>Rhizopodaceae</taxon>
        <taxon>Rhizopus</taxon>
    </lineage>
</organism>
<feature type="domain" description="Nucleolus and neural progenitor protein-like N-terminal" evidence="1">
    <location>
        <begin position="27"/>
        <end position="198"/>
    </location>
</feature>
<dbReference type="GO" id="GO:0005634">
    <property type="term" value="C:nucleus"/>
    <property type="evidence" value="ECO:0007669"/>
    <property type="project" value="TreeGrafter"/>
</dbReference>
<dbReference type="AlphaFoldDB" id="A0A0A1P3Z0"/>
<accession>A0A0A1P3Z0</accession>
<dbReference type="Pfam" id="PF14780">
    <property type="entry name" value="NEPRO_N"/>
    <property type="match status" value="1"/>
</dbReference>
<dbReference type="PANTHER" id="PTHR34761">
    <property type="entry name" value="NUCLEOLUS AND NEURAL PROGENITOR PROTEIN"/>
    <property type="match status" value="1"/>
</dbReference>
<evidence type="ECO:0000259" key="1">
    <source>
        <dbReference type="Pfam" id="PF14780"/>
    </source>
</evidence>
<evidence type="ECO:0000313" key="2">
    <source>
        <dbReference type="EMBL" id="ORE15357.1"/>
    </source>
</evidence>
<sequence length="295" mass="34534">MTPPPYYTLLDPPVPTKSVLSDVRINKSIKINHQQELEKLKGFLDSFKDQKLFWIEVTLIDRLYYKNVNQQRPFHRFKRSMEIRKLVKRLKALAIEKELERLYLSFWNAKTLDKCTGKWTFIPSKESIQYTMHRLIGAALILDKLKIVLVETYRANSTLLKLEHFVSLALVFMGICSRMYSLSQAWISQIEGCYQQLYSWSEAFPTGLKQKEYDLFVSTHNLACTRDTMKEARSTFAEQWMTLKSSIHHKTHLETYLANQAVVDKVKEIQKEIGVKSADPLSFDLEEDLGEIVER</sequence>
<dbReference type="VEuPathDB" id="FungiDB:BCV72DRAFT_43730"/>
<dbReference type="InterPro" id="IPR027951">
    <property type="entry name" value="Nepro_N"/>
</dbReference>
<dbReference type="EMBL" id="KV921427">
    <property type="protein sequence ID" value="ORE15357.1"/>
    <property type="molecule type" value="Genomic_DNA"/>
</dbReference>
<proteinExistence type="predicted"/>